<accession>A0A1M5NEP2</accession>
<organism evidence="1 2">
    <name type="scientific">Bradyrhizobium erythrophlei</name>
    <dbReference type="NCBI Taxonomy" id="1437360"/>
    <lineage>
        <taxon>Bacteria</taxon>
        <taxon>Pseudomonadati</taxon>
        <taxon>Pseudomonadota</taxon>
        <taxon>Alphaproteobacteria</taxon>
        <taxon>Hyphomicrobiales</taxon>
        <taxon>Nitrobacteraceae</taxon>
        <taxon>Bradyrhizobium</taxon>
    </lineage>
</organism>
<reference evidence="1 2" key="1">
    <citation type="submission" date="2016-11" db="EMBL/GenBank/DDBJ databases">
        <authorList>
            <person name="Jaros S."/>
            <person name="Januszkiewicz K."/>
            <person name="Wedrychowicz H."/>
        </authorList>
    </citation>
    <scope>NUCLEOTIDE SEQUENCE [LARGE SCALE GENOMIC DNA]</scope>
    <source>
        <strain evidence="1 2">GAS138</strain>
    </source>
</reference>
<protein>
    <submittedName>
        <fullName evidence="1">Uncharacterized protein</fullName>
    </submittedName>
</protein>
<gene>
    <name evidence="1" type="ORF">SAMN05443248_2963</name>
</gene>
<dbReference type="EMBL" id="LT670817">
    <property type="protein sequence ID" value="SHG87935.1"/>
    <property type="molecule type" value="Genomic_DNA"/>
</dbReference>
<dbReference type="AlphaFoldDB" id="A0A1M5NEP2"/>
<dbReference type="RefSeq" id="WP_154072229.1">
    <property type="nucleotide sequence ID" value="NZ_LT670817.1"/>
</dbReference>
<dbReference type="Proteomes" id="UP000189796">
    <property type="component" value="Chromosome I"/>
</dbReference>
<evidence type="ECO:0000313" key="2">
    <source>
        <dbReference type="Proteomes" id="UP000189796"/>
    </source>
</evidence>
<name>A0A1M5NEP2_9BRAD</name>
<proteinExistence type="predicted"/>
<sequence>MPREFMCHWGNCESTDTVISVTIRRSEIPRFCCEEHAAAYLIRCARLLHPNGSPGDEALGAIEKAIAISLPPVRRRLFI</sequence>
<evidence type="ECO:0000313" key="1">
    <source>
        <dbReference type="EMBL" id="SHG87935.1"/>
    </source>
</evidence>